<proteinExistence type="inferred from homology"/>
<keyword evidence="8" id="KW-0732">Signal</keyword>
<comment type="similarity">
    <text evidence="2">Belongs to the bacterial phospholipase C family.</text>
</comment>
<dbReference type="InterPro" id="IPR017850">
    <property type="entry name" value="Alkaline_phosphatase_core_sf"/>
</dbReference>
<reference evidence="10 11" key="1">
    <citation type="submission" date="2023-06" db="EMBL/GenBank/DDBJ databases">
        <authorList>
            <person name="Oyuntsetseg B."/>
            <person name="Kim S.B."/>
        </authorList>
    </citation>
    <scope>NUCLEOTIDE SEQUENCE [LARGE SCALE GENOMIC DNA]</scope>
    <source>
        <strain evidence="10 11">2-2</strain>
    </source>
</reference>
<dbReference type="InterPro" id="IPR017767">
    <property type="entry name" value="PC-PLC"/>
</dbReference>
<sequence>MTDVNRRRFLQLAGGTAALSALSTSIARAAEIPAHHRTGTVRDVEHVVVLMQENRSFDHYFGTLRGVRGFGDPRPATLANGKVVWAQSDGKRDILPFRPEADNLGLQFIQDLPHGWNDTHAAWNGGKYDNWVPAKGSTTMAYLTREDIPFHYALADAFTVCDAYHCSFMGSTDPNRYYMWTGYTGNDGVGGGPVLGNDEKGYSWTTYPERLERAGVSWKIYQDIGDGLDAAGGWGWIEDAYRGNYGDNSLLYFNSYRNAKPGDALYEKARTGTNAKAGEGYFDRLRADVKANRLPQVSWIAAPEAFCEHPNWPVNYGAWYIAQVLDALTANPEVWSKTAVFITYDENDGFFDHVIPPYATAGQSTVDTTGEIYTGSAQQPGPYGLGQRVPMLVVSPWSKGGWVCSETFDHTSIIRFIEGRFGVEEPNISAWRRSVCGDLTSAFDFARTDTKVPALPETAGYFPPDRERHPDYVPKVPAQAVLPKQERGLRPARALPYDLAADAVVFGGDLKVTFANHGRAGASFYVVTPSGAPRTYTAGAGRSLTAALPASGGYDYTAHGPNGFLRQFRGSAAGPEVSVRREGDDLALVLTNPGTAAVKLTVTDAYGHHTTTRRLRPGARVVETVPTRRSNNWYDVTITADHDPKFLRRLAGHVETGRPSTSDPAILTD</sequence>
<comment type="catalytic activity">
    <reaction evidence="7">
        <text>a 1,2-diacyl-sn-glycero-3-phosphocholine + H2O = phosphocholine + a 1,2-diacyl-sn-glycerol + H(+)</text>
        <dbReference type="Rhea" id="RHEA:10604"/>
        <dbReference type="ChEBI" id="CHEBI:15377"/>
        <dbReference type="ChEBI" id="CHEBI:15378"/>
        <dbReference type="ChEBI" id="CHEBI:17815"/>
        <dbReference type="ChEBI" id="CHEBI:57643"/>
        <dbReference type="ChEBI" id="CHEBI:295975"/>
        <dbReference type="EC" id="3.1.4.3"/>
    </reaction>
    <physiologicalReaction direction="left-to-right" evidence="7">
        <dbReference type="Rhea" id="RHEA:10605"/>
    </physiologicalReaction>
</comment>
<dbReference type="EC" id="3.1.4.3" evidence="3"/>
<evidence type="ECO:0000259" key="9">
    <source>
        <dbReference type="Pfam" id="PF05506"/>
    </source>
</evidence>
<name>A0ABY8XJX9_9PSEU</name>
<evidence type="ECO:0000256" key="8">
    <source>
        <dbReference type="SAM" id="SignalP"/>
    </source>
</evidence>
<feature type="chain" id="PRO_5047234869" description="phospholipase C" evidence="8">
    <location>
        <begin position="30"/>
        <end position="669"/>
    </location>
</feature>
<dbReference type="RefSeq" id="WP_285452959.1">
    <property type="nucleotide sequence ID" value="NZ_CP127173.1"/>
</dbReference>
<dbReference type="EMBL" id="CP127173">
    <property type="protein sequence ID" value="WIV55898.1"/>
    <property type="molecule type" value="Genomic_DNA"/>
</dbReference>
<dbReference type="InterPro" id="IPR006311">
    <property type="entry name" value="TAT_signal"/>
</dbReference>
<feature type="domain" description="Bacterial phospholipase C C-terminal" evidence="9">
    <location>
        <begin position="584"/>
        <end position="653"/>
    </location>
</feature>
<organism evidence="10 11">
    <name type="scientific">Amycolatopsis nalaikhensis</name>
    <dbReference type="NCBI Taxonomy" id="715472"/>
    <lineage>
        <taxon>Bacteria</taxon>
        <taxon>Bacillati</taxon>
        <taxon>Actinomycetota</taxon>
        <taxon>Actinomycetes</taxon>
        <taxon>Pseudonocardiales</taxon>
        <taxon>Pseudonocardiaceae</taxon>
        <taxon>Amycolatopsis</taxon>
    </lineage>
</organism>
<keyword evidence="4" id="KW-0134">Cell wall</keyword>
<dbReference type="Pfam" id="PF05506">
    <property type="entry name" value="PLipase_C_C"/>
    <property type="match status" value="2"/>
</dbReference>
<gene>
    <name evidence="10" type="ORF">QP939_45050</name>
</gene>
<dbReference type="PANTHER" id="PTHR31956:SF1">
    <property type="entry name" value="NON-SPECIFIC PHOSPHOLIPASE C1"/>
    <property type="match status" value="1"/>
</dbReference>
<dbReference type="PANTHER" id="PTHR31956">
    <property type="entry name" value="NON-SPECIFIC PHOSPHOLIPASE C4-RELATED"/>
    <property type="match status" value="1"/>
</dbReference>
<evidence type="ECO:0000313" key="11">
    <source>
        <dbReference type="Proteomes" id="UP001227101"/>
    </source>
</evidence>
<accession>A0ABY8XJX9</accession>
<evidence type="ECO:0000256" key="1">
    <source>
        <dbReference type="ARBA" id="ARBA00004191"/>
    </source>
</evidence>
<protein>
    <recommendedName>
        <fullName evidence="3">phospholipase C</fullName>
        <ecNumber evidence="3">3.1.4.3</ecNumber>
    </recommendedName>
</protein>
<dbReference type="Gene3D" id="3.40.720.10">
    <property type="entry name" value="Alkaline Phosphatase, subunit A"/>
    <property type="match status" value="2"/>
</dbReference>
<keyword evidence="11" id="KW-1185">Reference proteome</keyword>
<comment type="subcellular location">
    <subcellularLocation>
        <location evidence="1">Secreted</location>
        <location evidence="1">Cell wall</location>
    </subcellularLocation>
</comment>
<dbReference type="CDD" id="cd16014">
    <property type="entry name" value="PLC"/>
    <property type="match status" value="1"/>
</dbReference>
<feature type="signal peptide" evidence="8">
    <location>
        <begin position="1"/>
        <end position="29"/>
    </location>
</feature>
<feature type="domain" description="Bacterial phospholipase C C-terminal" evidence="9">
    <location>
        <begin position="491"/>
        <end position="570"/>
    </location>
</feature>
<dbReference type="PROSITE" id="PS51318">
    <property type="entry name" value="TAT"/>
    <property type="match status" value="1"/>
</dbReference>
<evidence type="ECO:0000256" key="3">
    <source>
        <dbReference type="ARBA" id="ARBA00012018"/>
    </source>
</evidence>
<evidence type="ECO:0000256" key="5">
    <source>
        <dbReference type="ARBA" id="ARBA00022801"/>
    </source>
</evidence>
<keyword evidence="6" id="KW-0843">Virulence</keyword>
<evidence type="ECO:0000256" key="4">
    <source>
        <dbReference type="ARBA" id="ARBA00022512"/>
    </source>
</evidence>
<dbReference type="Proteomes" id="UP001227101">
    <property type="component" value="Chromosome"/>
</dbReference>
<evidence type="ECO:0000256" key="2">
    <source>
        <dbReference type="ARBA" id="ARBA00009717"/>
    </source>
</evidence>
<dbReference type="Pfam" id="PF04185">
    <property type="entry name" value="Phosphoesterase"/>
    <property type="match status" value="1"/>
</dbReference>
<evidence type="ECO:0000256" key="6">
    <source>
        <dbReference type="ARBA" id="ARBA00023026"/>
    </source>
</evidence>
<evidence type="ECO:0000313" key="10">
    <source>
        <dbReference type="EMBL" id="WIV55898.1"/>
    </source>
</evidence>
<dbReference type="InterPro" id="IPR008475">
    <property type="entry name" value="PLipase_C_C"/>
</dbReference>
<evidence type="ECO:0000256" key="7">
    <source>
        <dbReference type="ARBA" id="ARBA00048421"/>
    </source>
</evidence>
<keyword evidence="5" id="KW-0378">Hydrolase</keyword>
<dbReference type="InterPro" id="IPR007312">
    <property type="entry name" value="Phosphoesterase"/>
</dbReference>
<dbReference type="SUPFAM" id="SSF53649">
    <property type="entry name" value="Alkaline phosphatase-like"/>
    <property type="match status" value="1"/>
</dbReference>
<dbReference type="NCBIfam" id="TIGR03396">
    <property type="entry name" value="PC_PLC"/>
    <property type="match status" value="1"/>
</dbReference>
<keyword evidence="4" id="KW-0964">Secreted</keyword>